<protein>
    <submittedName>
        <fullName evidence="1">Uncharacterized protein</fullName>
    </submittedName>
</protein>
<evidence type="ECO:0000313" key="1">
    <source>
        <dbReference type="EMBL" id="MBF0869616.1"/>
    </source>
</evidence>
<accession>A0A9Q2FJ34</accession>
<reference evidence="1" key="1">
    <citation type="submission" date="2020-04" db="EMBL/GenBank/DDBJ databases">
        <authorList>
            <person name="Sombolestani A."/>
        </authorList>
    </citation>
    <scope>NUCLEOTIDE SEQUENCE</scope>
    <source>
        <strain evidence="1">R71697</strain>
    </source>
</reference>
<dbReference type="EMBL" id="JABCQN010000001">
    <property type="protein sequence ID" value="MBF0869616.1"/>
    <property type="molecule type" value="Genomic_DNA"/>
</dbReference>
<comment type="caution">
    <text evidence="1">The sequence shown here is derived from an EMBL/GenBank/DDBJ whole genome shotgun (WGS) entry which is preliminary data.</text>
</comment>
<dbReference type="Proteomes" id="UP000661006">
    <property type="component" value="Unassembled WGS sequence"/>
</dbReference>
<sequence length="133" mass="13833">MLKSFCLAVLVGCTMHPSEAKGINTFVPPSFAVPPASGRYDVTSRQVMPGAYIEAPQPRMIVPPALTWTASGKVFQFLRRQFSGNGSDRAGVGGVPAVHDPVSGSAIGQFGEAYAQASPMGMTGIAPHGNTVN</sequence>
<gene>
    <name evidence="1" type="ORF">HKD32_01915</name>
</gene>
<reference evidence="1" key="2">
    <citation type="submission" date="2020-11" db="EMBL/GenBank/DDBJ databases">
        <title>Description of novel Gluconobacter species.</title>
        <authorList>
            <person name="Cleenwerck I."/>
            <person name="Cnockaert M."/>
            <person name="Borremans W."/>
            <person name="Wieme A.D."/>
            <person name="De Vuyst L."/>
            <person name="Vandamme P."/>
        </authorList>
    </citation>
    <scope>NUCLEOTIDE SEQUENCE</scope>
    <source>
        <strain evidence="1">R71697</strain>
    </source>
</reference>
<proteinExistence type="predicted"/>
<name>A0A9Q2FJ34_GLUJA</name>
<dbReference type="AlphaFoldDB" id="A0A9Q2FJ34"/>
<evidence type="ECO:0000313" key="2">
    <source>
        <dbReference type="Proteomes" id="UP000661006"/>
    </source>
</evidence>
<organism evidence="1 2">
    <name type="scientific">Gluconobacter japonicus</name>
    <dbReference type="NCBI Taxonomy" id="376620"/>
    <lineage>
        <taxon>Bacteria</taxon>
        <taxon>Pseudomonadati</taxon>
        <taxon>Pseudomonadota</taxon>
        <taxon>Alphaproteobacteria</taxon>
        <taxon>Acetobacterales</taxon>
        <taxon>Acetobacteraceae</taxon>
        <taxon>Gluconobacter</taxon>
    </lineage>
</organism>